<dbReference type="Proteomes" id="UP000192276">
    <property type="component" value="Unassembled WGS sequence"/>
</dbReference>
<dbReference type="EMBL" id="LWBP01000013">
    <property type="protein sequence ID" value="OQP67754.1"/>
    <property type="molecule type" value="Genomic_DNA"/>
</dbReference>
<name>A0A1V9GB26_9BACT</name>
<evidence type="ECO:0000313" key="2">
    <source>
        <dbReference type="Proteomes" id="UP000192276"/>
    </source>
</evidence>
<evidence type="ECO:0000313" key="1">
    <source>
        <dbReference type="EMBL" id="OQP67754.1"/>
    </source>
</evidence>
<organism evidence="1 2">
    <name type="scientific">Niastella populi</name>
    <dbReference type="NCBI Taxonomy" id="550983"/>
    <lineage>
        <taxon>Bacteria</taxon>
        <taxon>Pseudomonadati</taxon>
        <taxon>Bacteroidota</taxon>
        <taxon>Chitinophagia</taxon>
        <taxon>Chitinophagales</taxon>
        <taxon>Chitinophagaceae</taxon>
        <taxon>Niastella</taxon>
    </lineage>
</organism>
<sequence length="69" mass="7646">MTLNKGTISTAMRLKAFQGFLCGTEPAGASGYHQVQVQNYSSAKLFYGYRQYTPSTAQNDLTPCKPYSR</sequence>
<accession>A0A1V9GB26</accession>
<dbReference type="STRING" id="550983.A4R26_11915"/>
<gene>
    <name evidence="1" type="ORF">A4R26_11915</name>
</gene>
<reference evidence="2" key="1">
    <citation type="submission" date="2016-04" db="EMBL/GenBank/DDBJ databases">
        <authorList>
            <person name="Chen L."/>
            <person name="Zhuang W."/>
            <person name="Wang G."/>
        </authorList>
    </citation>
    <scope>NUCLEOTIDE SEQUENCE [LARGE SCALE GENOMIC DNA]</scope>
    <source>
        <strain evidence="2">208</strain>
    </source>
</reference>
<proteinExistence type="predicted"/>
<protein>
    <submittedName>
        <fullName evidence="1">Uncharacterized protein</fullName>
    </submittedName>
</protein>
<dbReference type="AlphaFoldDB" id="A0A1V9GB26"/>
<comment type="caution">
    <text evidence="1">The sequence shown here is derived from an EMBL/GenBank/DDBJ whole genome shotgun (WGS) entry which is preliminary data.</text>
</comment>
<keyword evidence="2" id="KW-1185">Reference proteome</keyword>